<evidence type="ECO:0000256" key="4">
    <source>
        <dbReference type="ARBA" id="ARBA00022801"/>
    </source>
</evidence>
<sequence>MSSPSSDPAFLFTPPKLSSASVLPPSDDVATSDKSSPQMLPRTRQKASFFIEPPVLSASQRQLYKQVPEDLKEGATFDRDDIDAVVGEYREGTVLYYFVRFKDGLAHKLLARDFRAEYVDLVDEYKMKKDAGELESFDPSSSAVHEGSRIKTTVTIARRTNGAEDNTFSTPSLSDLTEPTESGLSENVDQSDDEYNKVQSRPTRRVMPARAAAAKGKGNTRVPTQTKLPFSPKKLRSKPVRQFMTESEDELAGFEQEDIIEVIPARRSTRERRSARTNLADDYVDEAGDSEIDSETYQDTSRRSAKSKAVAKTQKRIRRGPVSRPAYGIFRSVADLEFDAYEEEDTELLRTHRDICEKCHKAPAHVQLEKPKKGRKKARKEDEFGSEDDEDDLIQSLGGWVRCLKCPVAVHWRCLAKTQKDEITRGARARDKEEWKNQQPDDYDGHEPPDNELPNRKELDIMQTTEFVCANCMKGGICMGCNEVVLEVDASLVKQSTTPPATLVPSTQDVEMVDGTLTSPNAADSASKPTRELLFRCFTCKRLAHYRHLPIPDTFEADDPASVDDIQLASFYQFETGWRCADCFSYEYTVDKILAWRPYPADAVEPHYSLTNPPDPKRMLPREYLVKWSERSYRRTQWVPHMWLVSTTYMKLKNFVTTGSKVELLDDPLPEEQAMEVSLPVQPIAFETSANQTPDVEPKLVSSLGPLPDAERRIPPAWKTTDRVLDVLFWKVNPSGRRKKSKQNSVLENDEEVSLPLELEELLVKTQLKGEQPSDDYVESVDDFLRTIDDSQLVMKHIKFVAWAFIKWDDQATWDAPPRSDEPGYAAFEAAFQRFLDSMDVFVRKSAKDIKKLDSRVTDGYGKHALRKTAQPKLGQNSQLQLMPFQMDGFDWLCDNWWNLQPCILADEMGLGKTVQIVTFLGTIIEKWQAAPALVVVPNSTITNWVREFTRWAPNLRVVPFYGEAKARDIIIKYELFHPSDKKGTPEPKYHVMVTTYEALISPRDFNSVFKSIPRWEVLVVDEGQRLKSDHSLLFKKLNELHAIHRVIMTGTPLNNNIRELFNLMNFLDPKEWSDLEALEKEHEELNEELVRQLHIRLKPYFLRRIKSEVLQLPPKNEVIVPLSMAPLQKEIYRSILSQNLDILQSLTQAAALKAGKRPSNKANLNNMLMQLRKCLQHPYLMSEDIEPRNLTPIEAHEKLISASAKLRFLKMLLPKLKARGHRFVMALNVIEDFLRGEGYKFLRLDGNTKQADRQKGMDEFNKPNSDVFIYMLTTRAGGVGINLYSADTVVIFDPDFNPHQDLQAIARSHRYGQTKTCLVFKLMVKDSAEERIMQTGKKKLVLDHLIVQKMDDGDTAGDDLRSILTFGAKALFEGGDQSSKDITYLDGDVEKLIEKTEVEGDQQAATKETGLSFAFAKVWAANKDTMEEIQEDVPDIEQGDSWIQALQHIAAAKGAKQVAEVTGRGVRRKAAAIFPQQKLDDIEGLEDTPNMSKKKKKHRLSKSDASSDSDAYLDMPVAQVSDSGASSMDVDKYEDLLMPPKAKIAKGKYRKQSEEENLQLCGLCNTRHGKGICYMTEDSTNLVEYREMLMNHASDEPWSVRKAAIDAIEKTLVERGHGDLLTGQPLNLVTNGNGGQNIVKQKKKVVRDDFNAQKPKVSSSRPSTSSSVAPLGPDTRRFEPSSNQPSMVLISPTRPSRPADVTKKAGRQTTLDPFTGRDMESKNQSVDPPLVSRRVSPSAVPSKRGSSPVPMASSSKKHKSSAAQCPVCRGPYHLVEDCPVVAQGPRSITSRILLLEQDPSQQGTVNILKKLLRRQRQKQEAEEAARA</sequence>
<dbReference type="Gene3D" id="3.40.50.300">
    <property type="entry name" value="P-loop containing nucleotide triphosphate hydrolases"/>
    <property type="match status" value="1"/>
</dbReference>
<dbReference type="GO" id="GO:0000785">
    <property type="term" value="C:chromatin"/>
    <property type="evidence" value="ECO:0007669"/>
    <property type="project" value="TreeGrafter"/>
</dbReference>
<feature type="region of interest" description="Disordered" evidence="7">
    <location>
        <begin position="423"/>
        <end position="455"/>
    </location>
</feature>
<organism evidence="10 11">
    <name type="scientific">Rhizopogon vesiculosus</name>
    <dbReference type="NCBI Taxonomy" id="180088"/>
    <lineage>
        <taxon>Eukaryota</taxon>
        <taxon>Fungi</taxon>
        <taxon>Dikarya</taxon>
        <taxon>Basidiomycota</taxon>
        <taxon>Agaricomycotina</taxon>
        <taxon>Agaricomycetes</taxon>
        <taxon>Agaricomycetidae</taxon>
        <taxon>Boletales</taxon>
        <taxon>Suillineae</taxon>
        <taxon>Rhizopogonaceae</taxon>
        <taxon>Rhizopogon</taxon>
    </lineage>
</organism>
<feature type="compositionally biased region" description="Basic and acidic residues" evidence="7">
    <location>
        <begin position="423"/>
        <end position="436"/>
    </location>
</feature>
<dbReference type="SUPFAM" id="SSF54160">
    <property type="entry name" value="Chromo domain-like"/>
    <property type="match status" value="1"/>
</dbReference>
<dbReference type="PROSITE" id="PS51192">
    <property type="entry name" value="HELICASE_ATP_BIND_1"/>
    <property type="match status" value="1"/>
</dbReference>
<evidence type="ECO:0000259" key="8">
    <source>
        <dbReference type="PROSITE" id="PS51192"/>
    </source>
</evidence>
<dbReference type="InterPro" id="IPR000953">
    <property type="entry name" value="Chromo/chromo_shadow_dom"/>
</dbReference>
<dbReference type="InterPro" id="IPR041684">
    <property type="entry name" value="Znf-PHD-like"/>
</dbReference>
<reference evidence="10 11" key="1">
    <citation type="submission" date="2016-03" db="EMBL/GenBank/DDBJ databases">
        <title>Comparative genomics of the ectomycorrhizal sister species Rhizopogon vinicolor and Rhizopogon vesiculosus (Basidiomycota: Boletales) reveals a divergence of the mating type B locus.</title>
        <authorList>
            <person name="Mujic A.B."/>
            <person name="Kuo A."/>
            <person name="Tritt A."/>
            <person name="Lipzen A."/>
            <person name="Chen C."/>
            <person name="Johnson J."/>
            <person name="Sharma A."/>
            <person name="Barry K."/>
            <person name="Grigoriev I.V."/>
            <person name="Spatafora J.W."/>
        </authorList>
    </citation>
    <scope>NUCLEOTIDE SEQUENCE [LARGE SCALE GENOMIC DNA]</scope>
    <source>
        <strain evidence="10 11">AM-OR11-056</strain>
    </source>
</reference>
<dbReference type="InterPro" id="IPR038718">
    <property type="entry name" value="SNF2-like_sf"/>
</dbReference>
<dbReference type="GO" id="GO:0003682">
    <property type="term" value="F:chromatin binding"/>
    <property type="evidence" value="ECO:0007669"/>
    <property type="project" value="TreeGrafter"/>
</dbReference>
<evidence type="ECO:0000256" key="6">
    <source>
        <dbReference type="ARBA" id="ARBA00023242"/>
    </source>
</evidence>
<keyword evidence="2" id="KW-0677">Repeat</keyword>
<dbReference type="Gene3D" id="3.40.50.10810">
    <property type="entry name" value="Tandem AAA-ATPase domain"/>
    <property type="match status" value="1"/>
</dbReference>
<feature type="compositionally biased region" description="Low complexity" evidence="7">
    <location>
        <begin position="1726"/>
        <end position="1743"/>
    </location>
</feature>
<dbReference type="GO" id="GO:0003677">
    <property type="term" value="F:DNA binding"/>
    <property type="evidence" value="ECO:0007669"/>
    <property type="project" value="TreeGrafter"/>
</dbReference>
<feature type="region of interest" description="Disordered" evidence="7">
    <location>
        <begin position="1"/>
        <end position="43"/>
    </location>
</feature>
<proteinExistence type="predicted"/>
<evidence type="ECO:0000256" key="7">
    <source>
        <dbReference type="SAM" id="MobiDB-lite"/>
    </source>
</evidence>
<dbReference type="SMART" id="SM00490">
    <property type="entry name" value="HELICc"/>
    <property type="match status" value="1"/>
</dbReference>
<protein>
    <recommendedName>
        <fullName evidence="12">Chromatin remodeling factor mit1</fullName>
    </recommendedName>
</protein>
<accession>A0A1J8Q5E4</accession>
<dbReference type="OrthoDB" id="5857104at2759"/>
<dbReference type="Proteomes" id="UP000183567">
    <property type="component" value="Unassembled WGS sequence"/>
</dbReference>
<keyword evidence="5" id="KW-0067">ATP-binding</keyword>
<feature type="region of interest" description="Disordered" evidence="7">
    <location>
        <begin position="290"/>
        <end position="317"/>
    </location>
</feature>
<feature type="compositionally biased region" description="Basic and acidic residues" evidence="7">
    <location>
        <begin position="443"/>
        <end position="455"/>
    </location>
</feature>
<dbReference type="PROSITE" id="PS51194">
    <property type="entry name" value="HELICASE_CTER"/>
    <property type="match status" value="1"/>
</dbReference>
<feature type="region of interest" description="Disordered" evidence="7">
    <location>
        <begin position="1652"/>
        <end position="1764"/>
    </location>
</feature>
<feature type="domain" description="Helicase ATP-binding" evidence="8">
    <location>
        <begin position="894"/>
        <end position="1071"/>
    </location>
</feature>
<name>A0A1J8Q5E4_9AGAM</name>
<feature type="compositionally biased region" description="Low complexity" evidence="7">
    <location>
        <begin position="1659"/>
        <end position="1668"/>
    </location>
</feature>
<dbReference type="GO" id="GO:0005524">
    <property type="term" value="F:ATP binding"/>
    <property type="evidence" value="ECO:0007669"/>
    <property type="project" value="UniProtKB-KW"/>
</dbReference>
<gene>
    <name evidence="10" type="ORF">AZE42_00047</name>
</gene>
<feature type="region of interest" description="Disordered" evidence="7">
    <location>
        <begin position="1484"/>
        <end position="1510"/>
    </location>
</feature>
<keyword evidence="4" id="KW-0378">Hydrolase</keyword>
<keyword evidence="3" id="KW-0547">Nucleotide-binding</keyword>
<evidence type="ECO:0000256" key="2">
    <source>
        <dbReference type="ARBA" id="ARBA00022737"/>
    </source>
</evidence>
<keyword evidence="11" id="KW-1185">Reference proteome</keyword>
<dbReference type="SMART" id="SM00298">
    <property type="entry name" value="CHROMO"/>
    <property type="match status" value="1"/>
</dbReference>
<evidence type="ECO:0000259" key="9">
    <source>
        <dbReference type="PROSITE" id="PS51194"/>
    </source>
</evidence>
<evidence type="ECO:0000256" key="3">
    <source>
        <dbReference type="ARBA" id="ARBA00022741"/>
    </source>
</evidence>
<evidence type="ECO:0000313" key="11">
    <source>
        <dbReference type="Proteomes" id="UP000183567"/>
    </source>
</evidence>
<dbReference type="InterPro" id="IPR014001">
    <property type="entry name" value="Helicase_ATP-bd"/>
</dbReference>
<dbReference type="PANTHER" id="PTHR45623">
    <property type="entry name" value="CHROMODOMAIN-HELICASE-DNA-BINDING PROTEIN 3-RELATED-RELATED"/>
    <property type="match status" value="1"/>
</dbReference>
<dbReference type="InterPro" id="IPR001650">
    <property type="entry name" value="Helicase_C-like"/>
</dbReference>
<comment type="subcellular location">
    <subcellularLocation>
        <location evidence="1">Nucleus</location>
    </subcellularLocation>
</comment>
<feature type="region of interest" description="Disordered" evidence="7">
    <location>
        <begin position="367"/>
        <end position="390"/>
    </location>
</feature>
<dbReference type="GO" id="GO:0016887">
    <property type="term" value="F:ATP hydrolysis activity"/>
    <property type="evidence" value="ECO:0007669"/>
    <property type="project" value="TreeGrafter"/>
</dbReference>
<keyword evidence="6" id="KW-0539">Nucleus</keyword>
<dbReference type="Pfam" id="PF00176">
    <property type="entry name" value="SNF2-rel_dom"/>
    <property type="match status" value="1"/>
</dbReference>
<dbReference type="GO" id="GO:0140658">
    <property type="term" value="F:ATP-dependent chromatin remodeler activity"/>
    <property type="evidence" value="ECO:0007669"/>
    <property type="project" value="TreeGrafter"/>
</dbReference>
<dbReference type="InterPro" id="IPR016197">
    <property type="entry name" value="Chromo-like_dom_sf"/>
</dbReference>
<evidence type="ECO:0000313" key="10">
    <source>
        <dbReference type="EMBL" id="OJA16253.1"/>
    </source>
</evidence>
<dbReference type="EMBL" id="LVVM01002679">
    <property type="protein sequence ID" value="OJA16253.1"/>
    <property type="molecule type" value="Genomic_DNA"/>
</dbReference>
<evidence type="ECO:0000256" key="1">
    <source>
        <dbReference type="ARBA" id="ARBA00004123"/>
    </source>
</evidence>
<dbReference type="Pfam" id="PF00271">
    <property type="entry name" value="Helicase_C"/>
    <property type="match status" value="1"/>
</dbReference>
<dbReference type="PANTHER" id="PTHR45623:SF17">
    <property type="entry name" value="CHROMODOMAIN-HELICASE-DNA-BINDING PROTEIN 3-RELATED"/>
    <property type="match status" value="1"/>
</dbReference>
<dbReference type="SMART" id="SM00487">
    <property type="entry name" value="DEXDc"/>
    <property type="match status" value="1"/>
</dbReference>
<dbReference type="InterPro" id="IPR027417">
    <property type="entry name" value="P-loop_NTPase"/>
</dbReference>
<dbReference type="STRING" id="180088.A0A1J8Q5E4"/>
<comment type="caution">
    <text evidence="10">The sequence shown here is derived from an EMBL/GenBank/DDBJ whole genome shotgun (WGS) entry which is preliminary data.</text>
</comment>
<feature type="domain" description="Helicase C-terminal" evidence="9">
    <location>
        <begin position="1202"/>
        <end position="1354"/>
    </location>
</feature>
<evidence type="ECO:0008006" key="12">
    <source>
        <dbReference type="Google" id="ProtNLM"/>
    </source>
</evidence>
<evidence type="ECO:0000256" key="5">
    <source>
        <dbReference type="ARBA" id="ARBA00022840"/>
    </source>
</evidence>
<dbReference type="SUPFAM" id="SSF52540">
    <property type="entry name" value="P-loop containing nucleoside triphosphate hydrolases"/>
    <property type="match status" value="2"/>
</dbReference>
<dbReference type="InterPro" id="IPR049730">
    <property type="entry name" value="SNF2/RAD54-like_C"/>
</dbReference>
<dbReference type="Pfam" id="PF15446">
    <property type="entry name" value="zf-PHD-like"/>
    <property type="match status" value="1"/>
</dbReference>
<dbReference type="Gene3D" id="2.40.50.40">
    <property type="match status" value="1"/>
</dbReference>
<dbReference type="CDD" id="cd18793">
    <property type="entry name" value="SF2_C_SNF"/>
    <property type="match status" value="1"/>
</dbReference>
<feature type="compositionally biased region" description="Polar residues" evidence="7">
    <location>
        <begin position="163"/>
        <end position="188"/>
    </location>
</feature>
<dbReference type="GO" id="GO:0042393">
    <property type="term" value="F:histone binding"/>
    <property type="evidence" value="ECO:0007669"/>
    <property type="project" value="TreeGrafter"/>
</dbReference>
<dbReference type="InterPro" id="IPR000330">
    <property type="entry name" value="SNF2_N"/>
</dbReference>
<feature type="region of interest" description="Disordered" evidence="7">
    <location>
        <begin position="158"/>
        <end position="237"/>
    </location>
</feature>
<dbReference type="GO" id="GO:0005634">
    <property type="term" value="C:nucleus"/>
    <property type="evidence" value="ECO:0007669"/>
    <property type="project" value="UniProtKB-SubCell"/>
</dbReference>